<dbReference type="NCBIfam" id="TIGR02549">
    <property type="entry name" value="CRISPR_DxTHG"/>
    <property type="match status" value="1"/>
</dbReference>
<gene>
    <name evidence="1" type="ORF">EIK79_10005</name>
</gene>
<dbReference type="InterPro" id="IPR013383">
    <property type="entry name" value="CRISPR-assoc_prot_DxTHG_CS"/>
</dbReference>
<accession>A0A3P3RBD1</accession>
<name>A0A3P3RBD1_9EURY</name>
<comment type="caution">
    <text evidence="1">The sequence shown here is derived from an EMBL/GenBank/DDBJ whole genome shotgun (WGS) entry which is preliminary data.</text>
</comment>
<dbReference type="RefSeq" id="WP_124954983.1">
    <property type="nucleotide sequence ID" value="NZ_RRCH01000022.1"/>
</dbReference>
<sequence>MREETLLVSSMGTGDQSRYKKTSYVLDGESYETKFSPVALAELVEIDRALIARTEKASKNDDALNEAFEKIDVPCEFETIAVAENRTEIDARVGELIELIREHDHEQVVLDITFGFRSLPMVFFAAVLHLNALSNVEIGGIYYSEFQSESEVTPVIDMTHLHTLMEWYHAINTFERTGELRSVHGLLKERKVALCRDEDADNSKALEELVKKLNGTSRYFDSGIPLRAGKAAQDALATIQEIDNSDLIGPEERFLHPLSERLNRFSVDAVDDYTDIALDMDEIDRQRELVEFYAEYDRYRLALGCARELFINRFMLTVGIGLDEWIDRNNRECASRMINAKAKKQEEKNIDDIAAINLWQEIKDYRNWYAHSGFKADDIRSEDMIYNTVLELCEKIDDDEYWSEII</sequence>
<reference evidence="1 2" key="1">
    <citation type="submission" date="2018-11" db="EMBL/GenBank/DDBJ databases">
        <title>Taxonoimc description of Halomarina strain SPP-AMP-1.</title>
        <authorList>
            <person name="Pal Y."/>
            <person name="Srinivasana K."/>
            <person name="Verma A."/>
            <person name="Kumar P."/>
        </authorList>
    </citation>
    <scope>NUCLEOTIDE SEQUENCE [LARGE SCALE GENOMIC DNA]</scope>
    <source>
        <strain evidence="1 2">SPP-AMP-1</strain>
    </source>
</reference>
<dbReference type="SUPFAM" id="SSF160980">
    <property type="entry name" value="SSO1389-like"/>
    <property type="match status" value="1"/>
</dbReference>
<dbReference type="Proteomes" id="UP000282322">
    <property type="component" value="Unassembled WGS sequence"/>
</dbReference>
<dbReference type="AlphaFoldDB" id="A0A3P3RBD1"/>
<evidence type="ECO:0000313" key="2">
    <source>
        <dbReference type="Proteomes" id="UP000282322"/>
    </source>
</evidence>
<dbReference type="OrthoDB" id="116435at2157"/>
<keyword evidence="2" id="KW-1185">Reference proteome</keyword>
<evidence type="ECO:0000313" key="1">
    <source>
        <dbReference type="EMBL" id="RRJ30248.1"/>
    </source>
</evidence>
<dbReference type="EMBL" id="RRCH01000022">
    <property type="protein sequence ID" value="RRJ30248.1"/>
    <property type="molecule type" value="Genomic_DNA"/>
</dbReference>
<organism evidence="1 2">
    <name type="scientific">Halocatena pleomorpha</name>
    <dbReference type="NCBI Taxonomy" id="1785090"/>
    <lineage>
        <taxon>Archaea</taxon>
        <taxon>Methanobacteriati</taxon>
        <taxon>Methanobacteriota</taxon>
        <taxon>Stenosarchaea group</taxon>
        <taxon>Halobacteria</taxon>
        <taxon>Halobacteriales</taxon>
        <taxon>Natronomonadaceae</taxon>
        <taxon>Halocatena</taxon>
    </lineage>
</organism>
<protein>
    <submittedName>
        <fullName evidence="1">CRISPR-associated DxTHG motif protein</fullName>
    </submittedName>
</protein>
<proteinExistence type="predicted"/>